<evidence type="ECO:0000313" key="3">
    <source>
        <dbReference type="Proteomes" id="UP000663841"/>
    </source>
</evidence>
<dbReference type="SUPFAM" id="SSF58104">
    <property type="entry name" value="Methyl-accepting chemotaxis protein (MCP) signaling domain"/>
    <property type="match status" value="1"/>
</dbReference>
<accession>A0A8H3A2P9</accession>
<dbReference type="Proteomes" id="UP000663841">
    <property type="component" value="Unassembled WGS sequence"/>
</dbReference>
<dbReference type="AlphaFoldDB" id="A0A8H3A2P9"/>
<keyword evidence="1" id="KW-0175">Coiled coil</keyword>
<protein>
    <recommendedName>
        <fullName evidence="4">Laminin domain protein</fullName>
    </recommendedName>
</protein>
<evidence type="ECO:0000313" key="2">
    <source>
        <dbReference type="EMBL" id="CAE6400593.1"/>
    </source>
</evidence>
<dbReference type="Gene3D" id="1.10.287.950">
    <property type="entry name" value="Methyl-accepting chemotaxis protein"/>
    <property type="match status" value="1"/>
</dbReference>
<evidence type="ECO:0000256" key="1">
    <source>
        <dbReference type="SAM" id="Coils"/>
    </source>
</evidence>
<sequence length="489" mass="54707">MTDHPGWYPPGQVCYPPELPAYLRNVYNLKPIIGVPSDDETIGIHAVMQAARKASEIPGMHDSGLIMKLTDHLFSAQMARYRSKYSLITFPSDATYTPPALPIHISVNLEPISSAPTDNEIIKVQEAFHTYQELRRFPSMFDAQVNMELSQHLFDIQMARYMRVAGERPPSPVPRETARPEYPVQTSGTYAATEEVTAITNNVGRGADAATPCQVPQSTPGITVHEFMERSNQLAERFNQLLERSNEIAEQRNQTTDQSGSHAFTEQLGHVLGRLTRLLEQSHQPTVQPDQLAERFNQLFERFNQLAEQSQQPAQRANELAARSNELADRANQLTEQLNQYSERSNQLSEQANKSGERVGDVLGKMNRVLVGIQHATIRNRQENTSKAADCLVNEEGDTLGQSRATQYTTFDWLSDQATGRVDCDLPVTIGGLQHTLKIDDIWLGKFLRFFGIGDQYLESGTSTKITIKHGHEKNARVVLGSYLSSCLG</sequence>
<evidence type="ECO:0008006" key="4">
    <source>
        <dbReference type="Google" id="ProtNLM"/>
    </source>
</evidence>
<name>A0A8H3A2P9_9AGAM</name>
<gene>
    <name evidence="2" type="ORF">RDB_LOCUS6933</name>
</gene>
<organism evidence="2 3">
    <name type="scientific">Rhizoctonia solani</name>
    <dbReference type="NCBI Taxonomy" id="456999"/>
    <lineage>
        <taxon>Eukaryota</taxon>
        <taxon>Fungi</taxon>
        <taxon>Dikarya</taxon>
        <taxon>Basidiomycota</taxon>
        <taxon>Agaricomycotina</taxon>
        <taxon>Agaricomycetes</taxon>
        <taxon>Cantharellales</taxon>
        <taxon>Ceratobasidiaceae</taxon>
        <taxon>Rhizoctonia</taxon>
    </lineage>
</organism>
<comment type="caution">
    <text evidence="2">The sequence shown here is derived from an EMBL/GenBank/DDBJ whole genome shotgun (WGS) entry which is preliminary data.</text>
</comment>
<reference evidence="2" key="1">
    <citation type="submission" date="2021-01" db="EMBL/GenBank/DDBJ databases">
        <authorList>
            <person name="Kaushik A."/>
        </authorList>
    </citation>
    <scope>NUCLEOTIDE SEQUENCE</scope>
    <source>
        <strain evidence="2">AG3-T5</strain>
    </source>
</reference>
<dbReference type="EMBL" id="CAJMWW010000017">
    <property type="protein sequence ID" value="CAE6400593.1"/>
    <property type="molecule type" value="Genomic_DNA"/>
</dbReference>
<proteinExistence type="predicted"/>
<feature type="coiled-coil region" evidence="1">
    <location>
        <begin position="317"/>
        <end position="351"/>
    </location>
</feature>